<dbReference type="Proteomes" id="UP000309997">
    <property type="component" value="Unassembled WGS sequence"/>
</dbReference>
<protein>
    <submittedName>
        <fullName evidence="1">Uncharacterized protein</fullName>
    </submittedName>
</protein>
<comment type="caution">
    <text evidence="1">The sequence shown here is derived from an EMBL/GenBank/DDBJ whole genome shotgun (WGS) entry which is preliminary data.</text>
</comment>
<dbReference type="EMBL" id="RCHU02000011">
    <property type="protein sequence ID" value="KAL3576195.1"/>
    <property type="molecule type" value="Genomic_DNA"/>
</dbReference>
<evidence type="ECO:0000313" key="2">
    <source>
        <dbReference type="Proteomes" id="UP000309997"/>
    </source>
</evidence>
<accession>A0ACC4BCF6</accession>
<organism evidence="1 2">
    <name type="scientific">Populus alba</name>
    <name type="common">White poplar</name>
    <dbReference type="NCBI Taxonomy" id="43335"/>
    <lineage>
        <taxon>Eukaryota</taxon>
        <taxon>Viridiplantae</taxon>
        <taxon>Streptophyta</taxon>
        <taxon>Embryophyta</taxon>
        <taxon>Tracheophyta</taxon>
        <taxon>Spermatophyta</taxon>
        <taxon>Magnoliopsida</taxon>
        <taxon>eudicotyledons</taxon>
        <taxon>Gunneridae</taxon>
        <taxon>Pentapetalae</taxon>
        <taxon>rosids</taxon>
        <taxon>fabids</taxon>
        <taxon>Malpighiales</taxon>
        <taxon>Salicaceae</taxon>
        <taxon>Saliceae</taxon>
        <taxon>Populus</taxon>
    </lineage>
</organism>
<sequence>MENGDASLTPLRYGEDERFQNRDRRIITDIENFLQGANISKIKTLKWNWLPGVGESIMCVYRRRRRRRRRSLCIHMVRCNGEDGDNDTEADQAGTGLGD</sequence>
<keyword evidence="2" id="KW-1185">Reference proteome</keyword>
<gene>
    <name evidence="1" type="ORF">D5086_021478</name>
</gene>
<reference evidence="1 2" key="1">
    <citation type="journal article" date="2024" name="Plant Biotechnol. J.">
        <title>Genome and CRISPR/Cas9 system of a widespread forest tree (Populus alba) in the world.</title>
        <authorList>
            <person name="Liu Y.J."/>
            <person name="Jiang P.F."/>
            <person name="Han X.M."/>
            <person name="Li X.Y."/>
            <person name="Wang H.M."/>
            <person name="Wang Y.J."/>
            <person name="Wang X.X."/>
            <person name="Zeng Q.Y."/>
        </authorList>
    </citation>
    <scope>NUCLEOTIDE SEQUENCE [LARGE SCALE GENOMIC DNA]</scope>
    <source>
        <strain evidence="2">cv. PAL-ZL1</strain>
    </source>
</reference>
<proteinExistence type="predicted"/>
<name>A0ACC4BCF6_POPAL</name>
<evidence type="ECO:0000313" key="1">
    <source>
        <dbReference type="EMBL" id="KAL3576195.1"/>
    </source>
</evidence>